<comment type="subcellular location">
    <subcellularLocation>
        <location evidence="1 10">Nucleus</location>
    </subcellularLocation>
</comment>
<sequence>MSVQQKTLDCKDLHSYLKTLPAGTLDRLYNHPATCLAVFRELPELSRHYIMRILFVDQAVPKAIMGSWISSNNTKELEELFKLLGELRIWHTVEMAGGLEGLLLNPAFRRNLKGALLGGGNEWSIKPPAEPDPKSRDIGFLDAYAIERWECVLHFMVGSRQHDAISSDALQLLHHAGLMKKENGDSQMTITRDGFQFLLMDTSSQVWYFLLQYLDTATARNLDLVECLGFLFQLSFSTLGQDYSTDNMSESLSRFLQHLREFGLVFQRKRKAGRFYPTRLALDIAAGPKKAMLGSMSSLSPTTGYIIVETNYRVYAYTDSTLQVALIALFCELMYRFPNLVVGIITRESIRQALRSGITAEQIVSFLRQHSHPERYKTPPILPPTIADQIKLWSLERDRFTYKDGVLYNQFDSQADFDVLKNYAQERGVLVWHSVTGRKMVVTRNGHDEVKKFWKRHSKGGSM</sequence>
<dbReference type="EMBL" id="LR023337">
    <property type="protein sequence ID" value="SVE92956.1"/>
    <property type="molecule type" value="mRNA"/>
</dbReference>
<keyword evidence="6 10" id="KW-0234">DNA repair</keyword>
<dbReference type="GO" id="GO:0001671">
    <property type="term" value="F:ATPase activator activity"/>
    <property type="evidence" value="ECO:0007669"/>
    <property type="project" value="InterPro"/>
</dbReference>
<feature type="domain" description="Transcription factor Tfb2 C-terminal" evidence="11">
    <location>
        <begin position="388"/>
        <end position="455"/>
    </location>
</feature>
<comment type="similarity">
    <text evidence="2 10">Belongs to the TFB2 family.</text>
</comment>
<dbReference type="NCBIfam" id="TIGR00625">
    <property type="entry name" value="tfb2"/>
    <property type="match status" value="1"/>
</dbReference>
<reference evidence="12" key="1">
    <citation type="submission" date="2018-08" db="EMBL/GenBank/DDBJ databases">
        <authorList>
            <person name="Cornetti L."/>
        </authorList>
    </citation>
    <scope>NUCLEOTIDE SEQUENCE</scope>
    <source>
        <strain evidence="12">DE-FRO-2-1</strain>
    </source>
</reference>
<dbReference type="GO" id="GO:0005675">
    <property type="term" value="C:transcription factor TFIIH holo complex"/>
    <property type="evidence" value="ECO:0007669"/>
    <property type="project" value="TreeGrafter"/>
</dbReference>
<dbReference type="PANTHER" id="PTHR13152">
    <property type="entry name" value="TFIIH, POLYPEPTIDE 4"/>
    <property type="match status" value="1"/>
</dbReference>
<dbReference type="Pfam" id="PF03849">
    <property type="entry name" value="Tfb2"/>
    <property type="match status" value="1"/>
</dbReference>
<comment type="function">
    <text evidence="10">Component of the general transcription and DNA repair factor IIH (TFIIH) core complex which is involved in general and transcription-coupled nucleotide excision repair (NER) of damaged DNA.</text>
</comment>
<evidence type="ECO:0000256" key="1">
    <source>
        <dbReference type="ARBA" id="ARBA00004123"/>
    </source>
</evidence>
<evidence type="ECO:0000259" key="11">
    <source>
        <dbReference type="Pfam" id="PF18307"/>
    </source>
</evidence>
<dbReference type="AlphaFoldDB" id="A0A4Y7NK39"/>
<evidence type="ECO:0000256" key="6">
    <source>
        <dbReference type="ARBA" id="ARBA00023204"/>
    </source>
</evidence>
<dbReference type="GO" id="GO:0000439">
    <property type="term" value="C:transcription factor TFIIH core complex"/>
    <property type="evidence" value="ECO:0007669"/>
    <property type="project" value="InterPro"/>
</dbReference>
<dbReference type="InterPro" id="IPR040662">
    <property type="entry name" value="Tfb2_C"/>
</dbReference>
<name>A0A4Y7NK39_9CRUS</name>
<dbReference type="InterPro" id="IPR004598">
    <property type="entry name" value="TFIIH_p52/Tfb2"/>
</dbReference>
<protein>
    <recommendedName>
        <fullName evidence="9 10">General transcription factor IIH subunit 4</fullName>
    </recommendedName>
</protein>
<evidence type="ECO:0000256" key="4">
    <source>
        <dbReference type="ARBA" id="ARBA00023015"/>
    </source>
</evidence>
<keyword evidence="5 10" id="KW-0804">Transcription</keyword>
<keyword evidence="4 10" id="KW-0805">Transcription regulation</keyword>
<dbReference type="Gene3D" id="3.30.70.2610">
    <property type="match status" value="1"/>
</dbReference>
<dbReference type="PANTHER" id="PTHR13152:SF0">
    <property type="entry name" value="GENERAL TRANSCRIPTION FACTOR IIH SUBUNIT 4"/>
    <property type="match status" value="1"/>
</dbReference>
<dbReference type="GO" id="GO:0003690">
    <property type="term" value="F:double-stranded DNA binding"/>
    <property type="evidence" value="ECO:0007669"/>
    <property type="project" value="TreeGrafter"/>
</dbReference>
<evidence type="ECO:0000256" key="10">
    <source>
        <dbReference type="RuleBase" id="RU364024"/>
    </source>
</evidence>
<evidence type="ECO:0000256" key="8">
    <source>
        <dbReference type="ARBA" id="ARBA00064576"/>
    </source>
</evidence>
<keyword evidence="7 10" id="KW-0539">Nucleus</keyword>
<evidence type="ECO:0000313" key="12">
    <source>
        <dbReference type="EMBL" id="SVE92956.1"/>
    </source>
</evidence>
<dbReference type="Pfam" id="PF18307">
    <property type="entry name" value="Tfb2_C"/>
    <property type="match status" value="1"/>
</dbReference>
<comment type="subunit">
    <text evidence="8">Component of the 7-subunit TFIIH core complex composed of XPB/ERCC3, XPD/ERCC2, GTF2H1, GTF2H2, GTF2H3, GTF2H4 and GTF2H5, which is active in NER. The core complex associates with the 3-subunit CDK-activating kinase (CAK) module composed of CCNH/cyclin H, CDK7 and MNAT1 to form the 10-subunit holoenzyme (holo-TFIIH) active in transcription. Part of TBP-based Pol II pre-initiation complex (PIC), in which Pol II core assembles with general transcription factors and other specific initiation factors including GTF2E1, GTF2E2, GTF2F1, GTF2F2, TCEA1, ERCC2, ERCC3, GTF2H2, GTF2H3, GTF2H4, GTF2H5, GTF2A1, GTF2A2, GTF2B and TBP; this large multi-subunit PIC complex mediates DNA unwinding and targets Pol II core to the transcription start site where the first phosphodiester bond forms.</text>
</comment>
<evidence type="ECO:0000256" key="7">
    <source>
        <dbReference type="ARBA" id="ARBA00023242"/>
    </source>
</evidence>
<dbReference type="FunFam" id="3.30.70.2610:FF:000001">
    <property type="entry name" value="General transcription factor IIH subunit 4"/>
    <property type="match status" value="1"/>
</dbReference>
<evidence type="ECO:0000256" key="9">
    <source>
        <dbReference type="ARBA" id="ARBA00070130"/>
    </source>
</evidence>
<evidence type="ECO:0000256" key="2">
    <source>
        <dbReference type="ARBA" id="ARBA00007132"/>
    </source>
</evidence>
<dbReference type="GO" id="GO:0006366">
    <property type="term" value="P:transcription by RNA polymerase II"/>
    <property type="evidence" value="ECO:0007669"/>
    <property type="project" value="UniProtKB-ARBA"/>
</dbReference>
<dbReference type="GO" id="GO:0006289">
    <property type="term" value="P:nucleotide-excision repair"/>
    <property type="evidence" value="ECO:0007669"/>
    <property type="project" value="InterPro"/>
</dbReference>
<evidence type="ECO:0000256" key="3">
    <source>
        <dbReference type="ARBA" id="ARBA00022763"/>
    </source>
</evidence>
<accession>A0A4Y7NK39</accession>
<keyword evidence="3 10" id="KW-0227">DNA damage</keyword>
<organism evidence="12">
    <name type="scientific">Moina brachiata</name>
    <dbReference type="NCBI Taxonomy" id="675436"/>
    <lineage>
        <taxon>Eukaryota</taxon>
        <taxon>Metazoa</taxon>
        <taxon>Ecdysozoa</taxon>
        <taxon>Arthropoda</taxon>
        <taxon>Crustacea</taxon>
        <taxon>Branchiopoda</taxon>
        <taxon>Diplostraca</taxon>
        <taxon>Cladocera</taxon>
        <taxon>Anomopoda</taxon>
        <taxon>Moinidae</taxon>
        <taxon>Moina</taxon>
    </lineage>
</organism>
<gene>
    <name evidence="12" type="primary">EOG090X04KD</name>
</gene>
<proteinExistence type="evidence at transcript level"/>
<evidence type="ECO:0000256" key="5">
    <source>
        <dbReference type="ARBA" id="ARBA00023163"/>
    </source>
</evidence>